<dbReference type="InterPro" id="IPR032466">
    <property type="entry name" value="Metal_Hydrolase"/>
</dbReference>
<protein>
    <submittedName>
        <fullName evidence="3">Aminocarboxymuconate-semialdehyde decarboxylase</fullName>
    </submittedName>
</protein>
<dbReference type="InterPro" id="IPR032465">
    <property type="entry name" value="ACMSD"/>
</dbReference>
<dbReference type="EMBL" id="LT629799">
    <property type="protein sequence ID" value="SDU90431.1"/>
    <property type="molecule type" value="Genomic_DNA"/>
</dbReference>
<proteinExistence type="predicted"/>
<feature type="domain" description="Amidohydrolase-related" evidence="2">
    <location>
        <begin position="12"/>
        <end position="336"/>
    </location>
</feature>
<dbReference type="InterPro" id="IPR006680">
    <property type="entry name" value="Amidohydro-rel"/>
</dbReference>
<evidence type="ECO:0000313" key="4">
    <source>
        <dbReference type="Proteomes" id="UP000198825"/>
    </source>
</evidence>
<dbReference type="GO" id="GO:0016787">
    <property type="term" value="F:hydrolase activity"/>
    <property type="evidence" value="ECO:0007669"/>
    <property type="project" value="InterPro"/>
</dbReference>
<dbReference type="RefSeq" id="WP_091074082.1">
    <property type="nucleotide sequence ID" value="NZ_LT629799.1"/>
</dbReference>
<accession>A0A1H2MBY3</accession>
<dbReference type="PANTHER" id="PTHR21240">
    <property type="entry name" value="2-AMINO-3-CARBOXYLMUCONATE-6-SEMIALDEHYDE DECARBOXYLASE"/>
    <property type="match status" value="1"/>
</dbReference>
<dbReference type="GO" id="GO:0005737">
    <property type="term" value="C:cytoplasm"/>
    <property type="evidence" value="ECO:0007669"/>
    <property type="project" value="TreeGrafter"/>
</dbReference>
<dbReference type="SUPFAM" id="SSF51556">
    <property type="entry name" value="Metallo-dependent hydrolases"/>
    <property type="match status" value="1"/>
</dbReference>
<reference evidence="4" key="1">
    <citation type="submission" date="2016-10" db="EMBL/GenBank/DDBJ databases">
        <authorList>
            <person name="Varghese N."/>
            <person name="Submissions S."/>
        </authorList>
    </citation>
    <scope>NUCLEOTIDE SEQUENCE [LARGE SCALE GENOMIC DNA]</scope>
    <source>
        <strain evidence="4">DSM 21743</strain>
    </source>
</reference>
<gene>
    <name evidence="3" type="ORF">SAMN04488544_1735</name>
</gene>
<keyword evidence="4" id="KW-1185">Reference proteome</keyword>
<dbReference type="GO" id="GO:0019748">
    <property type="term" value="P:secondary metabolic process"/>
    <property type="evidence" value="ECO:0007669"/>
    <property type="project" value="TreeGrafter"/>
</dbReference>
<evidence type="ECO:0000313" key="3">
    <source>
        <dbReference type="EMBL" id="SDU90431.1"/>
    </source>
</evidence>
<dbReference type="PANTHER" id="PTHR21240:SF28">
    <property type="entry name" value="ISO-OROTATE DECARBOXYLASE (EUROFUNG)"/>
    <property type="match status" value="1"/>
</dbReference>
<dbReference type="AlphaFoldDB" id="A0A1H2MBY3"/>
<dbReference type="Proteomes" id="UP000198825">
    <property type="component" value="Chromosome I"/>
</dbReference>
<organism evidence="3 4">
    <name type="scientific">Microlunatus sagamiharensis</name>
    <dbReference type="NCBI Taxonomy" id="546874"/>
    <lineage>
        <taxon>Bacteria</taxon>
        <taxon>Bacillati</taxon>
        <taxon>Actinomycetota</taxon>
        <taxon>Actinomycetes</taxon>
        <taxon>Propionibacteriales</taxon>
        <taxon>Propionibacteriaceae</taxon>
        <taxon>Microlunatus</taxon>
    </lineage>
</organism>
<dbReference type="OrthoDB" id="8673173at2"/>
<keyword evidence="1" id="KW-0456">Lyase</keyword>
<sequence>MSAVPHPQPRVVDAHSHVIPPTLVEAMRTGSAPDGITLAEVDGRPWVVHRQGYRYPLLPGFHDVGAKLATMDADGVTLSVLSPAPPLFLYWVEAAEAVAAAQQVNDAVAAMVAEAPDRFAGLATLPMQDPQAAADELRRAVLELGLRGAQVGPHVEGVGLDDPSLRPVLQTAQELGVPLVLHPYYVGAATGELADFYLTNLQGNPWQTAVAASRLILSGTLDELPGLRLLLVHGGGHLPYQVGRLDHGHRVRPEAARPQQPPSAYLRRFWFDTLTHDADATRFLVDKVGDDRVVLGTDDPFDMAGGTFAEQTAAVPADAYDLARLAAGNADTLFGLQAPTGSPDESEDHA</sequence>
<evidence type="ECO:0000256" key="1">
    <source>
        <dbReference type="ARBA" id="ARBA00023239"/>
    </source>
</evidence>
<name>A0A1H2MBY3_9ACTN</name>
<evidence type="ECO:0000259" key="2">
    <source>
        <dbReference type="Pfam" id="PF04909"/>
    </source>
</evidence>
<dbReference type="Pfam" id="PF04909">
    <property type="entry name" value="Amidohydro_2"/>
    <property type="match status" value="1"/>
</dbReference>
<dbReference type="STRING" id="546874.SAMN04488544_1735"/>
<dbReference type="GO" id="GO:0016831">
    <property type="term" value="F:carboxy-lyase activity"/>
    <property type="evidence" value="ECO:0007669"/>
    <property type="project" value="InterPro"/>
</dbReference>
<dbReference type="Gene3D" id="3.20.20.140">
    <property type="entry name" value="Metal-dependent hydrolases"/>
    <property type="match status" value="1"/>
</dbReference>